<dbReference type="KEGG" id="pxi:J5O05_10870"/>
<dbReference type="RefSeq" id="WP_208842075.1">
    <property type="nucleotide sequence ID" value="NZ_CP072133.1"/>
</dbReference>
<dbReference type="InterPro" id="IPR011330">
    <property type="entry name" value="Glyco_hydro/deAcase_b/a-brl"/>
</dbReference>
<organism evidence="5 6">
    <name type="scientific">Pseudoalteromonas xiamenensis</name>
    <dbReference type="NCBI Taxonomy" id="882626"/>
    <lineage>
        <taxon>Bacteria</taxon>
        <taxon>Pseudomonadati</taxon>
        <taxon>Pseudomonadota</taxon>
        <taxon>Gammaproteobacteria</taxon>
        <taxon>Alteromonadales</taxon>
        <taxon>Pseudoalteromonadaceae</taxon>
        <taxon>Pseudoalteromonas</taxon>
    </lineage>
</organism>
<dbReference type="PANTHER" id="PTHR34216">
    <property type="match status" value="1"/>
</dbReference>
<evidence type="ECO:0000313" key="5">
    <source>
        <dbReference type="EMBL" id="QTH70485.1"/>
    </source>
</evidence>
<gene>
    <name evidence="5" type="ORF">J5O05_10870</name>
</gene>
<feature type="domain" description="NodB homology" evidence="4">
    <location>
        <begin position="80"/>
        <end position="342"/>
    </location>
</feature>
<dbReference type="GO" id="GO:0005576">
    <property type="term" value="C:extracellular region"/>
    <property type="evidence" value="ECO:0007669"/>
    <property type="project" value="UniProtKB-SubCell"/>
</dbReference>
<evidence type="ECO:0000313" key="6">
    <source>
        <dbReference type="Proteomes" id="UP000664904"/>
    </source>
</evidence>
<keyword evidence="2 3" id="KW-0732">Signal</keyword>
<dbReference type="GO" id="GO:0005975">
    <property type="term" value="P:carbohydrate metabolic process"/>
    <property type="evidence" value="ECO:0007669"/>
    <property type="project" value="InterPro"/>
</dbReference>
<evidence type="ECO:0000256" key="1">
    <source>
        <dbReference type="ARBA" id="ARBA00004613"/>
    </source>
</evidence>
<dbReference type="Gene3D" id="3.20.20.370">
    <property type="entry name" value="Glycoside hydrolase/deacetylase"/>
    <property type="match status" value="1"/>
</dbReference>
<sequence length="342" mass="38963">MVGKKRAHLSLSFLFGLAMPAHSAVILQYHHVSETLPPVTSISKETFKQHLAFLKNNGFNVIGLDKLFTSLRQGYSLPDKTVAITFDDGYDNNFEAAAPILKEYGFPYTIFVNPQLIDEHKSYVMTWAQLRKLSKEGAIIASHSSQHDYLHEKRPGENDEQWRVRIRADLTNAQKRIAEEIGHNYPWVAFPYGEYNKALQRLLNEMAVIGIGQQSGAVDTTTDWTAVPRYPASGIYANIDTLKYKLTSAAFPLKSVEYEDTVTDNKEPILTLNFKDKPFHQSQFACYVSGQGQAKTEWLSETEVKVYTTTPLPKGRSRYNCTSPMKDSPARYFWYSQQWLVQ</sequence>
<name>A0A975DF31_9GAMM</name>
<dbReference type="Pfam" id="PF01522">
    <property type="entry name" value="Polysacc_deac_1"/>
    <property type="match status" value="1"/>
</dbReference>
<dbReference type="EMBL" id="CP072133">
    <property type="protein sequence ID" value="QTH70485.1"/>
    <property type="molecule type" value="Genomic_DNA"/>
</dbReference>
<dbReference type="Proteomes" id="UP000664904">
    <property type="component" value="Chromosome"/>
</dbReference>
<proteinExistence type="predicted"/>
<evidence type="ECO:0000256" key="3">
    <source>
        <dbReference type="SAM" id="SignalP"/>
    </source>
</evidence>
<dbReference type="AlphaFoldDB" id="A0A975DF31"/>
<reference evidence="5" key="1">
    <citation type="submission" date="2021-03" db="EMBL/GenBank/DDBJ databases">
        <title>Complete Genome of Pseudoalteromonas xiamenensis STKMTI.2, a new potential marine bacterium producing anti-Vibrio compounds.</title>
        <authorList>
            <person name="Handayani D.P."/>
            <person name="Isnansetyo A."/>
            <person name="Istiqomah I."/>
            <person name="Jumina J."/>
        </authorList>
    </citation>
    <scope>NUCLEOTIDE SEQUENCE</scope>
    <source>
        <strain evidence="5">STKMTI.2</strain>
    </source>
</reference>
<dbReference type="PROSITE" id="PS51677">
    <property type="entry name" value="NODB"/>
    <property type="match status" value="1"/>
</dbReference>
<dbReference type="InterPro" id="IPR002509">
    <property type="entry name" value="NODB_dom"/>
</dbReference>
<dbReference type="CDD" id="cd10973">
    <property type="entry name" value="CE4_DAC_u4_5s"/>
    <property type="match status" value="1"/>
</dbReference>
<evidence type="ECO:0000256" key="2">
    <source>
        <dbReference type="ARBA" id="ARBA00022729"/>
    </source>
</evidence>
<dbReference type="SUPFAM" id="SSF88713">
    <property type="entry name" value="Glycoside hydrolase/deacetylase"/>
    <property type="match status" value="1"/>
</dbReference>
<dbReference type="PANTHER" id="PTHR34216:SF3">
    <property type="entry name" value="POLY-BETA-1,6-N-ACETYL-D-GLUCOSAMINE N-DEACETYLASE"/>
    <property type="match status" value="1"/>
</dbReference>
<dbReference type="InterPro" id="IPR051398">
    <property type="entry name" value="Polysacch_Deacetylase"/>
</dbReference>
<keyword evidence="6" id="KW-1185">Reference proteome</keyword>
<evidence type="ECO:0000259" key="4">
    <source>
        <dbReference type="PROSITE" id="PS51677"/>
    </source>
</evidence>
<feature type="signal peptide" evidence="3">
    <location>
        <begin position="1"/>
        <end position="23"/>
    </location>
</feature>
<dbReference type="GO" id="GO:0016810">
    <property type="term" value="F:hydrolase activity, acting on carbon-nitrogen (but not peptide) bonds"/>
    <property type="evidence" value="ECO:0007669"/>
    <property type="project" value="InterPro"/>
</dbReference>
<comment type="subcellular location">
    <subcellularLocation>
        <location evidence="1">Secreted</location>
    </subcellularLocation>
</comment>
<feature type="chain" id="PRO_5037078678" evidence="3">
    <location>
        <begin position="24"/>
        <end position="342"/>
    </location>
</feature>
<protein>
    <submittedName>
        <fullName evidence="5">Polysaccharide deacetylase family protein</fullName>
    </submittedName>
</protein>
<accession>A0A975DF31</accession>